<evidence type="ECO:0000256" key="2">
    <source>
        <dbReference type="ARBA" id="ARBA00022676"/>
    </source>
</evidence>
<dbReference type="GO" id="GO:0008194">
    <property type="term" value="F:UDP-glycosyltransferase activity"/>
    <property type="evidence" value="ECO:0007669"/>
    <property type="project" value="InterPro"/>
</dbReference>
<proteinExistence type="inferred from homology"/>
<evidence type="ECO:0000256" key="3">
    <source>
        <dbReference type="ARBA" id="ARBA00022679"/>
    </source>
</evidence>
<keyword evidence="5" id="KW-0732">Signal</keyword>
<feature type="chain" id="PRO_5012782486" description="UDP-glucuronosyltransferase" evidence="5">
    <location>
        <begin position="28"/>
        <end position="526"/>
    </location>
</feature>
<dbReference type="SUPFAM" id="SSF53756">
    <property type="entry name" value="UDP-Glycosyltransferase/glycogen phosphorylase"/>
    <property type="match status" value="1"/>
</dbReference>
<keyword evidence="4" id="KW-1133">Transmembrane helix</keyword>
<keyword evidence="3" id="KW-0808">Transferase</keyword>
<comment type="caution">
    <text evidence="6">The sequence shown here is derived from an EMBL/GenBank/DDBJ whole genome shotgun (WGS) entry which is preliminary data.</text>
</comment>
<comment type="similarity">
    <text evidence="1">Belongs to the UDP-glycosyltransferase family.</text>
</comment>
<evidence type="ECO:0008006" key="8">
    <source>
        <dbReference type="Google" id="ProtNLM"/>
    </source>
</evidence>
<feature type="signal peptide" evidence="5">
    <location>
        <begin position="1"/>
        <end position="27"/>
    </location>
</feature>
<evidence type="ECO:0000256" key="1">
    <source>
        <dbReference type="ARBA" id="ARBA00009995"/>
    </source>
</evidence>
<name>A0A232FIB4_9HYME</name>
<keyword evidence="2" id="KW-0328">Glycosyltransferase</keyword>
<evidence type="ECO:0000256" key="5">
    <source>
        <dbReference type="SAM" id="SignalP"/>
    </source>
</evidence>
<gene>
    <name evidence="6" type="ORF">TSAR_001862</name>
</gene>
<organism evidence="6 7">
    <name type="scientific">Trichomalopsis sarcophagae</name>
    <dbReference type="NCBI Taxonomy" id="543379"/>
    <lineage>
        <taxon>Eukaryota</taxon>
        <taxon>Metazoa</taxon>
        <taxon>Ecdysozoa</taxon>
        <taxon>Arthropoda</taxon>
        <taxon>Hexapoda</taxon>
        <taxon>Insecta</taxon>
        <taxon>Pterygota</taxon>
        <taxon>Neoptera</taxon>
        <taxon>Endopterygota</taxon>
        <taxon>Hymenoptera</taxon>
        <taxon>Apocrita</taxon>
        <taxon>Proctotrupomorpha</taxon>
        <taxon>Chalcidoidea</taxon>
        <taxon>Pteromalidae</taxon>
        <taxon>Pteromalinae</taxon>
        <taxon>Trichomalopsis</taxon>
    </lineage>
</organism>
<dbReference type="CDD" id="cd03784">
    <property type="entry name" value="GT1_Gtf-like"/>
    <property type="match status" value="1"/>
</dbReference>
<protein>
    <recommendedName>
        <fullName evidence="8">UDP-glucuronosyltransferase</fullName>
    </recommendedName>
</protein>
<dbReference type="Gene3D" id="3.40.50.2000">
    <property type="entry name" value="Glycogen Phosphorylase B"/>
    <property type="match status" value="2"/>
</dbReference>
<dbReference type="InterPro" id="IPR002213">
    <property type="entry name" value="UDP_glucos_trans"/>
</dbReference>
<dbReference type="PANTHER" id="PTHR48043:SF145">
    <property type="entry name" value="FI06409P-RELATED"/>
    <property type="match status" value="1"/>
</dbReference>
<dbReference type="EMBL" id="NNAY01000161">
    <property type="protein sequence ID" value="OXU30425.1"/>
    <property type="molecule type" value="Genomic_DNA"/>
</dbReference>
<dbReference type="OrthoDB" id="5835829at2759"/>
<sequence>MAGMLGHSSSPVVLLLLLLAADLRAEAFNILGICPSTSYSHQQPFQALMKALAQRGHKVTVISPVPLKKPMENYTDVDLSFTYKTEDCTKLRFMSAYEILRKNMDSSNELCEKQLFSPAVAELVERNEKFDAIVIEQLWFQCYYSLVKFYNYPVLIGFLSVGNLPYAMDSVGIFCAPTLGNPDDPFLNPDMAYAFTGRMNFRERVWNYLYTTYTRIYYNYRHLPEAQKIAERFSPGVSVSSIDRNFSLVVLGNNHVLGYPKPLLPNVIEVHSLQITDDPGTLPEDIQKFLDESSEGAIYFSLGSNLQSQQLPAKALKALSDAFGSLKQRVLWKHSGPLPVQATNIKFVKWAPQQAILAHPNLKIYVMQGGLQSMQEAVYYGIPLLVLPFFGDQHFNGRKVADSKIGQVLYVDTMTNESIVKAVNEILYDPTYSRNIKQMAAVLKDEQVKPIQRAIWHIEHVLKFPSARHFHYNGKDISAFEYYSTAAFILGLGTVLLSLVCLFCRALTTLMRYRENTELNEKDKRQ</sequence>
<evidence type="ECO:0000313" key="7">
    <source>
        <dbReference type="Proteomes" id="UP000215335"/>
    </source>
</evidence>
<keyword evidence="4" id="KW-0812">Transmembrane</keyword>
<dbReference type="Proteomes" id="UP000215335">
    <property type="component" value="Unassembled WGS sequence"/>
</dbReference>
<evidence type="ECO:0000256" key="4">
    <source>
        <dbReference type="SAM" id="Phobius"/>
    </source>
</evidence>
<dbReference type="FunFam" id="3.40.50.2000:FF:000050">
    <property type="entry name" value="UDP-glucuronosyltransferase"/>
    <property type="match status" value="1"/>
</dbReference>
<feature type="transmembrane region" description="Helical" evidence="4">
    <location>
        <begin position="482"/>
        <end position="504"/>
    </location>
</feature>
<dbReference type="STRING" id="543379.A0A232FIB4"/>
<keyword evidence="7" id="KW-1185">Reference proteome</keyword>
<accession>A0A232FIB4</accession>
<keyword evidence="4" id="KW-0472">Membrane</keyword>
<dbReference type="InterPro" id="IPR050271">
    <property type="entry name" value="UDP-glycosyltransferase"/>
</dbReference>
<dbReference type="PANTHER" id="PTHR48043">
    <property type="entry name" value="EG:EG0003.4 PROTEIN-RELATED"/>
    <property type="match status" value="1"/>
</dbReference>
<evidence type="ECO:0000313" key="6">
    <source>
        <dbReference type="EMBL" id="OXU30425.1"/>
    </source>
</evidence>
<reference evidence="6 7" key="1">
    <citation type="journal article" date="2017" name="Curr. Biol.">
        <title>The Evolution of Venom by Co-option of Single-Copy Genes.</title>
        <authorList>
            <person name="Martinson E.O."/>
            <person name="Mrinalini"/>
            <person name="Kelkar Y.D."/>
            <person name="Chang C.H."/>
            <person name="Werren J.H."/>
        </authorList>
    </citation>
    <scope>NUCLEOTIDE SEQUENCE [LARGE SCALE GENOMIC DNA]</scope>
    <source>
        <strain evidence="6 7">Alberta</strain>
        <tissue evidence="6">Whole body</tissue>
    </source>
</reference>
<dbReference type="AlphaFoldDB" id="A0A232FIB4"/>
<dbReference type="Pfam" id="PF00201">
    <property type="entry name" value="UDPGT"/>
    <property type="match status" value="1"/>
</dbReference>